<protein>
    <recommendedName>
        <fullName evidence="2">Beta-lactamase class A catalytic domain-containing protein</fullName>
    </recommendedName>
</protein>
<dbReference type="InterPro" id="IPR012338">
    <property type="entry name" value="Beta-lactam/transpept-like"/>
</dbReference>
<evidence type="ECO:0000313" key="4">
    <source>
        <dbReference type="Proteomes" id="UP000676967"/>
    </source>
</evidence>
<dbReference type="PANTHER" id="PTHR35333">
    <property type="entry name" value="BETA-LACTAMASE"/>
    <property type="match status" value="1"/>
</dbReference>
<dbReference type="PANTHER" id="PTHR35333:SF3">
    <property type="entry name" value="BETA-LACTAMASE-TYPE TRANSPEPTIDASE FOLD CONTAINING PROTEIN"/>
    <property type="match status" value="1"/>
</dbReference>
<sequence>MSLWYGPVGGPPTVQDDADQPHHAASTMKVAVLTALYRSDLDLDAPVKVHNDFASAVGDGRRFGVDFDEDSDPQVWARLGDTATLRWLARRMIVRSSNLATNLVLEQVGMLPVAEVWALAGATGSWVTRGIDDTEARAAGMHNLVTAADLARLFSMIAADPVLVDILAGQEYGEHLAAGVPPGIRIAHKDGWDSRVRHAAGIVYPLDAPPYVIAVCTTGMPDDTAAGELITQVSAAAWRDRGRPR</sequence>
<dbReference type="SUPFAM" id="SSF56601">
    <property type="entry name" value="beta-lactamase/transpeptidase-like"/>
    <property type="match status" value="1"/>
</dbReference>
<dbReference type="RefSeq" id="WP_189336070.1">
    <property type="nucleotide sequence ID" value="NZ_AP023356.1"/>
</dbReference>
<dbReference type="Pfam" id="PF13354">
    <property type="entry name" value="Beta-lactamase2"/>
    <property type="match status" value="1"/>
</dbReference>
<gene>
    <name evidence="3" type="ORF">Aiant_77770</name>
</gene>
<feature type="domain" description="Beta-lactamase class A catalytic" evidence="2">
    <location>
        <begin position="17"/>
        <end position="217"/>
    </location>
</feature>
<dbReference type="Gene3D" id="3.40.710.10">
    <property type="entry name" value="DD-peptidase/beta-lactamase superfamily"/>
    <property type="match status" value="1"/>
</dbReference>
<evidence type="ECO:0000313" key="3">
    <source>
        <dbReference type="EMBL" id="BCJ47120.1"/>
    </source>
</evidence>
<proteinExistence type="predicted"/>
<dbReference type="Proteomes" id="UP000676967">
    <property type="component" value="Chromosome"/>
</dbReference>
<keyword evidence="4" id="KW-1185">Reference proteome</keyword>
<dbReference type="InterPro" id="IPR045155">
    <property type="entry name" value="Beta-lactam_cat"/>
</dbReference>
<organism evidence="3 4">
    <name type="scientific">Actinoplanes ianthinogenes</name>
    <dbReference type="NCBI Taxonomy" id="122358"/>
    <lineage>
        <taxon>Bacteria</taxon>
        <taxon>Bacillati</taxon>
        <taxon>Actinomycetota</taxon>
        <taxon>Actinomycetes</taxon>
        <taxon>Micromonosporales</taxon>
        <taxon>Micromonosporaceae</taxon>
        <taxon>Actinoplanes</taxon>
    </lineage>
</organism>
<reference evidence="3 4" key="1">
    <citation type="submission" date="2020-08" db="EMBL/GenBank/DDBJ databases">
        <title>Whole genome shotgun sequence of Actinoplanes ianthinogenes NBRC 13996.</title>
        <authorList>
            <person name="Komaki H."/>
            <person name="Tamura T."/>
        </authorList>
    </citation>
    <scope>NUCLEOTIDE SEQUENCE [LARGE SCALE GENOMIC DNA]</scope>
    <source>
        <strain evidence="3 4">NBRC 13996</strain>
    </source>
</reference>
<name>A0ABM7M6A7_9ACTN</name>
<feature type="region of interest" description="Disordered" evidence="1">
    <location>
        <begin position="1"/>
        <end position="22"/>
    </location>
</feature>
<evidence type="ECO:0000256" key="1">
    <source>
        <dbReference type="SAM" id="MobiDB-lite"/>
    </source>
</evidence>
<evidence type="ECO:0000259" key="2">
    <source>
        <dbReference type="Pfam" id="PF13354"/>
    </source>
</evidence>
<accession>A0ABM7M6A7</accession>
<dbReference type="InterPro" id="IPR000871">
    <property type="entry name" value="Beta-lactam_class-A"/>
</dbReference>
<dbReference type="EMBL" id="AP023356">
    <property type="protein sequence ID" value="BCJ47120.1"/>
    <property type="molecule type" value="Genomic_DNA"/>
</dbReference>